<organism evidence="10 11">
    <name type="scientific">Araneus ventricosus</name>
    <name type="common">Orbweaver spider</name>
    <name type="synonym">Epeira ventricosa</name>
    <dbReference type="NCBI Taxonomy" id="182803"/>
    <lineage>
        <taxon>Eukaryota</taxon>
        <taxon>Metazoa</taxon>
        <taxon>Ecdysozoa</taxon>
        <taxon>Arthropoda</taxon>
        <taxon>Chelicerata</taxon>
        <taxon>Arachnida</taxon>
        <taxon>Araneae</taxon>
        <taxon>Araneomorphae</taxon>
        <taxon>Entelegynae</taxon>
        <taxon>Araneoidea</taxon>
        <taxon>Araneidae</taxon>
        <taxon>Araneus</taxon>
    </lineage>
</organism>
<dbReference type="EMBL" id="BGPR01001388">
    <property type="protein sequence ID" value="GBM52682.1"/>
    <property type="molecule type" value="Genomic_DNA"/>
</dbReference>
<protein>
    <recommendedName>
        <fullName evidence="9">DDE Tnp4 domain-containing protein</fullName>
    </recommendedName>
</protein>
<comment type="subcellular location">
    <subcellularLocation>
        <location evidence="2">Nucleus</location>
    </subcellularLocation>
</comment>
<dbReference type="InterPro" id="IPR027806">
    <property type="entry name" value="HARBI1_dom"/>
</dbReference>
<dbReference type="GO" id="GO:0005634">
    <property type="term" value="C:nucleus"/>
    <property type="evidence" value="ECO:0007669"/>
    <property type="project" value="UniProtKB-SubCell"/>
</dbReference>
<dbReference type="GO" id="GO:0004518">
    <property type="term" value="F:nuclease activity"/>
    <property type="evidence" value="ECO:0007669"/>
    <property type="project" value="UniProtKB-KW"/>
</dbReference>
<comment type="caution">
    <text evidence="10">The sequence shown here is derived from an EMBL/GenBank/DDBJ whole genome shotgun (WGS) entry which is preliminary data.</text>
</comment>
<accession>A0A4Y2GFQ8</accession>
<evidence type="ECO:0000256" key="6">
    <source>
        <dbReference type="ARBA" id="ARBA00022801"/>
    </source>
</evidence>
<evidence type="ECO:0000259" key="9">
    <source>
        <dbReference type="Pfam" id="PF13359"/>
    </source>
</evidence>
<evidence type="ECO:0000256" key="4">
    <source>
        <dbReference type="ARBA" id="ARBA00022722"/>
    </source>
</evidence>
<evidence type="ECO:0000313" key="10">
    <source>
        <dbReference type="EMBL" id="GBM52682.1"/>
    </source>
</evidence>
<dbReference type="InterPro" id="IPR045249">
    <property type="entry name" value="HARBI1-like"/>
</dbReference>
<dbReference type="PANTHER" id="PTHR22930:SF289">
    <property type="entry name" value="DDE TNP4 DOMAIN-CONTAINING PROTEIN-RELATED"/>
    <property type="match status" value="1"/>
</dbReference>
<dbReference type="PANTHER" id="PTHR22930">
    <property type="match status" value="1"/>
</dbReference>
<evidence type="ECO:0000256" key="5">
    <source>
        <dbReference type="ARBA" id="ARBA00022723"/>
    </source>
</evidence>
<dbReference type="Proteomes" id="UP000499080">
    <property type="component" value="Unassembled WGS sequence"/>
</dbReference>
<reference evidence="10 11" key="1">
    <citation type="journal article" date="2019" name="Sci. Rep.">
        <title>Orb-weaving spider Araneus ventricosus genome elucidates the spidroin gene catalogue.</title>
        <authorList>
            <person name="Kono N."/>
            <person name="Nakamura H."/>
            <person name="Ohtoshi R."/>
            <person name="Moran D.A.P."/>
            <person name="Shinohara A."/>
            <person name="Yoshida Y."/>
            <person name="Fujiwara M."/>
            <person name="Mori M."/>
            <person name="Tomita M."/>
            <person name="Arakawa K."/>
        </authorList>
    </citation>
    <scope>NUCLEOTIDE SEQUENCE [LARGE SCALE GENOMIC DNA]</scope>
</reference>
<evidence type="ECO:0000256" key="3">
    <source>
        <dbReference type="ARBA" id="ARBA00006958"/>
    </source>
</evidence>
<feature type="domain" description="DDE Tnp4" evidence="9">
    <location>
        <begin position="335"/>
        <end position="430"/>
    </location>
</feature>
<evidence type="ECO:0000256" key="7">
    <source>
        <dbReference type="ARBA" id="ARBA00023242"/>
    </source>
</evidence>
<sequence>MTSQDEILENPSLLSTIPYLNGNNAVEFFRVLEENAVLGQWSKPQLIAIGKLKLEGRARCFYYASLMESERVRDFASRIEGLTHKSFNGSDVGASGMSEELREKMLLSQFTAGLKPTVRAQILIENNGKFRQAVEVADRIEKAQNMLTPNINVVSSLTGSETNFEKLMKANTETYTKTIDSLSKQLEKMNERLDRLENEKERKESSSRNFKSPNFVKQTIKCFFFVKSQGTMRESEEKRWQRNNTLGVKMAVVTGAIGGLEIILQILETAQTSTSRASTGRFGESKPVFCSRAINDVSKALASLRPNYIRLQQTGLEVSQEFYLNSGFLAVYGAIDCSHIPIINPGGDLAEVFRCRKGYFSLNVQTISDASLRIRDIVACWPGSTHDSTVFDKSHLRAVLEKEVPPEYHLVGDNGYRCRSCLLTPFLDPSTPQEISLQNAMTVIVAIAVLHNMALQMDDVFEEIIEEEDDEGNTPTVANHAAGLAKRNALLSTFFNN</sequence>
<evidence type="ECO:0000313" key="11">
    <source>
        <dbReference type="Proteomes" id="UP000499080"/>
    </source>
</evidence>
<dbReference type="OrthoDB" id="2430314at2759"/>
<dbReference type="Pfam" id="PF13359">
    <property type="entry name" value="DDE_Tnp_4"/>
    <property type="match status" value="1"/>
</dbReference>
<proteinExistence type="inferred from homology"/>
<comment type="similarity">
    <text evidence="3">Belongs to the HARBI1 family.</text>
</comment>
<gene>
    <name evidence="10" type="ORF">AVEN_272607_1</name>
</gene>
<keyword evidence="8" id="KW-0175">Coiled coil</keyword>
<comment type="cofactor">
    <cofactor evidence="1">
        <name>a divalent metal cation</name>
        <dbReference type="ChEBI" id="CHEBI:60240"/>
    </cofactor>
</comment>
<keyword evidence="5" id="KW-0479">Metal-binding</keyword>
<dbReference type="AlphaFoldDB" id="A0A4Y2GFQ8"/>
<evidence type="ECO:0000256" key="2">
    <source>
        <dbReference type="ARBA" id="ARBA00004123"/>
    </source>
</evidence>
<dbReference type="GO" id="GO:0016787">
    <property type="term" value="F:hydrolase activity"/>
    <property type="evidence" value="ECO:0007669"/>
    <property type="project" value="UniProtKB-KW"/>
</dbReference>
<keyword evidence="11" id="KW-1185">Reference proteome</keyword>
<name>A0A4Y2GFQ8_ARAVE</name>
<feature type="coiled-coil region" evidence="8">
    <location>
        <begin position="172"/>
        <end position="206"/>
    </location>
</feature>
<dbReference type="GO" id="GO:0046872">
    <property type="term" value="F:metal ion binding"/>
    <property type="evidence" value="ECO:0007669"/>
    <property type="project" value="UniProtKB-KW"/>
</dbReference>
<evidence type="ECO:0000256" key="1">
    <source>
        <dbReference type="ARBA" id="ARBA00001968"/>
    </source>
</evidence>
<keyword evidence="6" id="KW-0378">Hydrolase</keyword>
<evidence type="ECO:0000256" key="8">
    <source>
        <dbReference type="SAM" id="Coils"/>
    </source>
</evidence>
<keyword evidence="4" id="KW-0540">Nuclease</keyword>
<keyword evidence="7" id="KW-0539">Nucleus</keyword>